<keyword evidence="2" id="KW-1003">Cell membrane</keyword>
<evidence type="ECO:0000256" key="2">
    <source>
        <dbReference type="ARBA" id="ARBA00022475"/>
    </source>
</evidence>
<feature type="transmembrane region" description="Helical" evidence="8">
    <location>
        <begin position="312"/>
        <end position="333"/>
    </location>
</feature>
<name>A0A6N3GBS6_9BACT</name>
<dbReference type="GO" id="GO:0009103">
    <property type="term" value="P:lipopolysaccharide biosynthetic process"/>
    <property type="evidence" value="ECO:0007669"/>
    <property type="project" value="TreeGrafter"/>
</dbReference>
<dbReference type="InterPro" id="IPR000715">
    <property type="entry name" value="Glycosyl_transferase_4"/>
</dbReference>
<dbReference type="EMBL" id="CACRUT010000028">
    <property type="protein sequence ID" value="VYU61493.1"/>
    <property type="molecule type" value="Genomic_DNA"/>
</dbReference>
<gene>
    <name evidence="9" type="primary">tagO</name>
    <name evidence="9" type="ORF">PCLFYP37_03313</name>
</gene>
<feature type="transmembrane region" description="Helical" evidence="8">
    <location>
        <begin position="172"/>
        <end position="189"/>
    </location>
</feature>
<accession>A0A6N3GBS6</accession>
<feature type="transmembrane region" description="Helical" evidence="8">
    <location>
        <begin position="6"/>
        <end position="27"/>
    </location>
</feature>
<feature type="transmembrane region" description="Helical" evidence="8">
    <location>
        <begin position="114"/>
        <end position="135"/>
    </location>
</feature>
<evidence type="ECO:0000256" key="5">
    <source>
        <dbReference type="ARBA" id="ARBA00022989"/>
    </source>
</evidence>
<keyword evidence="7" id="KW-0460">Magnesium</keyword>
<evidence type="ECO:0000256" key="4">
    <source>
        <dbReference type="ARBA" id="ARBA00022692"/>
    </source>
</evidence>
<dbReference type="GO" id="GO:0046872">
    <property type="term" value="F:metal ion binding"/>
    <property type="evidence" value="ECO:0007669"/>
    <property type="project" value="UniProtKB-KW"/>
</dbReference>
<evidence type="ECO:0000256" key="3">
    <source>
        <dbReference type="ARBA" id="ARBA00022679"/>
    </source>
</evidence>
<keyword evidence="6 8" id="KW-0472">Membrane</keyword>
<dbReference type="CDD" id="cd06853">
    <property type="entry name" value="GT_WecA_like"/>
    <property type="match status" value="1"/>
</dbReference>
<evidence type="ECO:0000256" key="1">
    <source>
        <dbReference type="ARBA" id="ARBA00004651"/>
    </source>
</evidence>
<comment type="subcellular location">
    <subcellularLocation>
        <location evidence="1">Cell membrane</location>
        <topology evidence="1">Multi-pass membrane protein</topology>
    </subcellularLocation>
</comment>
<evidence type="ECO:0000313" key="9">
    <source>
        <dbReference type="EMBL" id="VYU61493.1"/>
    </source>
</evidence>
<proteinExistence type="predicted"/>
<keyword evidence="5 8" id="KW-1133">Transmembrane helix</keyword>
<feature type="transmembrane region" description="Helical" evidence="8">
    <location>
        <begin position="339"/>
        <end position="359"/>
    </location>
</feature>
<dbReference type="GO" id="GO:0036380">
    <property type="term" value="F:UDP-N-acetylglucosamine-undecaprenyl-phosphate N-acetylglucosaminephosphotransferase activity"/>
    <property type="evidence" value="ECO:0007669"/>
    <property type="project" value="UniProtKB-EC"/>
</dbReference>
<dbReference type="PANTHER" id="PTHR22926:SF3">
    <property type="entry name" value="UNDECAPRENYL-PHOSPHATE ALPHA-N-ACETYLGLUCOSAMINYL 1-PHOSPHATE TRANSFERASE"/>
    <property type="match status" value="1"/>
</dbReference>
<evidence type="ECO:0000256" key="8">
    <source>
        <dbReference type="SAM" id="Phobius"/>
    </source>
</evidence>
<dbReference type="AlphaFoldDB" id="A0A6N3GBS6"/>
<sequence>MSGGICSIISAALVAMGITFGIMPFLLDFCRKRGYYDLPGGRKVHHCAIPRLGGLLFMPSMLVALVSVLILSSSWWQGVLTLKVSSLAMAVGAFLIYIIGTVDDLVGMKPNHKFAVQLVAALLMPFCGLLINNFYGLFGLHELPVWFSYPFTVFVILLVVNSINLIDGIDGLASGLCICILAAYIFLYLQMERTFVYALVASGLLGSLVAFFYFNMWGKAEKGTKTFMGDSGSLFLGYAIAYLSIKYATNNPAVLPYRGYALLVSYTLLIVPTFDVIRVALFRLYRGKPIFEADKSHIHHLVMAAGFSMHQAWAVIMGLFLFFCGLNAALYVWGVSDTWIVILDVMAFCLFHVAMCFCAKTGNDFSVSR</sequence>
<dbReference type="Pfam" id="PF00953">
    <property type="entry name" value="Glycos_transf_4"/>
    <property type="match status" value="1"/>
</dbReference>
<dbReference type="GO" id="GO:0005886">
    <property type="term" value="C:plasma membrane"/>
    <property type="evidence" value="ECO:0007669"/>
    <property type="project" value="UniProtKB-SubCell"/>
</dbReference>
<feature type="transmembrane region" description="Helical" evidence="8">
    <location>
        <begin position="257"/>
        <end position="281"/>
    </location>
</feature>
<dbReference type="GO" id="GO:0071555">
    <property type="term" value="P:cell wall organization"/>
    <property type="evidence" value="ECO:0007669"/>
    <property type="project" value="TreeGrafter"/>
</dbReference>
<keyword evidence="3 9" id="KW-0808">Transferase</keyword>
<organism evidence="9">
    <name type="scientific">Paraprevotella clara</name>
    <dbReference type="NCBI Taxonomy" id="454154"/>
    <lineage>
        <taxon>Bacteria</taxon>
        <taxon>Pseudomonadati</taxon>
        <taxon>Bacteroidota</taxon>
        <taxon>Bacteroidia</taxon>
        <taxon>Bacteroidales</taxon>
        <taxon>Prevotellaceae</taxon>
        <taxon>Paraprevotella</taxon>
    </lineage>
</organism>
<evidence type="ECO:0000256" key="7">
    <source>
        <dbReference type="PIRSR" id="PIRSR600715-1"/>
    </source>
</evidence>
<feature type="transmembrane region" description="Helical" evidence="8">
    <location>
        <begin position="147"/>
        <end position="165"/>
    </location>
</feature>
<dbReference type="GO" id="GO:0044038">
    <property type="term" value="P:cell wall macromolecule biosynthetic process"/>
    <property type="evidence" value="ECO:0007669"/>
    <property type="project" value="TreeGrafter"/>
</dbReference>
<feature type="transmembrane region" description="Helical" evidence="8">
    <location>
        <begin position="48"/>
        <end position="72"/>
    </location>
</feature>
<dbReference type="EC" id="2.7.8.33" evidence="9"/>
<reference evidence="9" key="1">
    <citation type="submission" date="2019-11" db="EMBL/GenBank/DDBJ databases">
        <authorList>
            <person name="Feng L."/>
        </authorList>
    </citation>
    <scope>NUCLEOTIDE SEQUENCE</scope>
    <source>
        <strain evidence="9">PclaraLFYP37</strain>
    </source>
</reference>
<feature type="transmembrane region" description="Helical" evidence="8">
    <location>
        <begin position="195"/>
        <end position="214"/>
    </location>
</feature>
<feature type="transmembrane region" description="Helical" evidence="8">
    <location>
        <begin position="84"/>
        <end position="102"/>
    </location>
</feature>
<keyword evidence="7" id="KW-0479">Metal-binding</keyword>
<dbReference type="PANTHER" id="PTHR22926">
    <property type="entry name" value="PHOSPHO-N-ACETYLMURAMOYL-PENTAPEPTIDE-TRANSFERASE"/>
    <property type="match status" value="1"/>
</dbReference>
<feature type="binding site" evidence="7">
    <location>
        <position position="230"/>
    </location>
    <ligand>
        <name>Mg(2+)</name>
        <dbReference type="ChEBI" id="CHEBI:18420"/>
    </ligand>
</feature>
<feature type="binding site" evidence="7">
    <location>
        <position position="164"/>
    </location>
    <ligand>
        <name>Mg(2+)</name>
        <dbReference type="ChEBI" id="CHEBI:18420"/>
    </ligand>
</feature>
<dbReference type="PROSITE" id="PS01348">
    <property type="entry name" value="MRAY_2"/>
    <property type="match status" value="1"/>
</dbReference>
<dbReference type="InterPro" id="IPR018480">
    <property type="entry name" value="PNAcMuramoyl-5peptid_Trfase_CS"/>
</dbReference>
<comment type="cofactor">
    <cofactor evidence="7">
        <name>Mg(2+)</name>
        <dbReference type="ChEBI" id="CHEBI:18420"/>
    </cofactor>
</comment>
<keyword evidence="4 8" id="KW-0812">Transmembrane</keyword>
<protein>
    <submittedName>
        <fullName evidence="9">Putative undecaprenyl-phosphate N-acetylglucosaminyl 1-phosphate transferase</fullName>
        <ecNumber evidence="9">2.7.8.33</ecNumber>
    </submittedName>
</protein>
<evidence type="ECO:0000256" key="6">
    <source>
        <dbReference type="ARBA" id="ARBA00023136"/>
    </source>
</evidence>